<protein>
    <submittedName>
        <fullName evidence="1">Uncharacterized protein</fullName>
    </submittedName>
</protein>
<accession>A0AAV8R0H0</accession>
<dbReference type="AlphaFoldDB" id="A0AAV8R0H0"/>
<evidence type="ECO:0000313" key="2">
    <source>
        <dbReference type="Proteomes" id="UP001222027"/>
    </source>
</evidence>
<keyword evidence="2" id="KW-1185">Reference proteome</keyword>
<comment type="caution">
    <text evidence="1">The sequence shown here is derived from an EMBL/GenBank/DDBJ whole genome shotgun (WGS) entry which is preliminary data.</text>
</comment>
<sequence>MSHDKQFSYSDDILHIAGTGRGRCPKSMQGRKQGNDWKLRIGIETPFISQCSFDSNDGFMGESWSAVRLIHARIQIDEDRHEPEIQQEVSNSCHQSSTCGSQEWHQCNVLGYHSFLRLKSTLKGQNRKER</sequence>
<dbReference type="EMBL" id="JAQQAF010000005">
    <property type="protein sequence ID" value="KAJ8484244.1"/>
    <property type="molecule type" value="Genomic_DNA"/>
</dbReference>
<name>A0AAV8R0H0_ENSVE</name>
<evidence type="ECO:0000313" key="1">
    <source>
        <dbReference type="EMBL" id="KAJ8484244.1"/>
    </source>
</evidence>
<organism evidence="1 2">
    <name type="scientific">Ensete ventricosum</name>
    <name type="common">Abyssinian banana</name>
    <name type="synonym">Musa ensete</name>
    <dbReference type="NCBI Taxonomy" id="4639"/>
    <lineage>
        <taxon>Eukaryota</taxon>
        <taxon>Viridiplantae</taxon>
        <taxon>Streptophyta</taxon>
        <taxon>Embryophyta</taxon>
        <taxon>Tracheophyta</taxon>
        <taxon>Spermatophyta</taxon>
        <taxon>Magnoliopsida</taxon>
        <taxon>Liliopsida</taxon>
        <taxon>Zingiberales</taxon>
        <taxon>Musaceae</taxon>
        <taxon>Ensete</taxon>
    </lineage>
</organism>
<dbReference type="Proteomes" id="UP001222027">
    <property type="component" value="Unassembled WGS sequence"/>
</dbReference>
<gene>
    <name evidence="1" type="ORF">OPV22_016729</name>
</gene>
<proteinExistence type="predicted"/>
<reference evidence="1 2" key="1">
    <citation type="submission" date="2022-12" db="EMBL/GenBank/DDBJ databases">
        <title>Chromosome-scale assembly of the Ensete ventricosum genome.</title>
        <authorList>
            <person name="Dussert Y."/>
            <person name="Stocks J."/>
            <person name="Wendawek A."/>
            <person name="Woldeyes F."/>
            <person name="Nichols R.A."/>
            <person name="Borrell J.S."/>
        </authorList>
    </citation>
    <scope>NUCLEOTIDE SEQUENCE [LARGE SCALE GENOMIC DNA]</scope>
    <source>
        <strain evidence="2">cv. Maze</strain>
        <tissue evidence="1">Seeds</tissue>
    </source>
</reference>